<feature type="region of interest" description="Disordered" evidence="1">
    <location>
        <begin position="1"/>
        <end position="47"/>
    </location>
</feature>
<evidence type="ECO:0000256" key="1">
    <source>
        <dbReference type="SAM" id="MobiDB-lite"/>
    </source>
</evidence>
<feature type="transmembrane region" description="Helical" evidence="2">
    <location>
        <begin position="111"/>
        <end position="129"/>
    </location>
</feature>
<feature type="compositionally biased region" description="Basic and acidic residues" evidence="1">
    <location>
        <begin position="1"/>
        <end position="22"/>
    </location>
</feature>
<keyword evidence="4" id="KW-1185">Reference proteome</keyword>
<evidence type="ECO:0000256" key="2">
    <source>
        <dbReference type="SAM" id="Phobius"/>
    </source>
</evidence>
<keyword evidence="2" id="KW-0812">Transmembrane</keyword>
<keyword evidence="2" id="KW-1133">Transmembrane helix</keyword>
<dbReference type="RefSeq" id="WP_338685649.1">
    <property type="nucleotide sequence ID" value="NZ_AP024702.1"/>
</dbReference>
<sequence>MKTQPERQLDDLSPKHVPENEKGALTLAPSSERLPTDPCTHGPSHNGIADKAEAAATVIQNAASRAKHVVTRKASEAAFYGRCLKDYAHDHSMSEMKADARRLATRRPARVMGAMALLGFLIGLVATPSRNS</sequence>
<dbReference type="Proteomes" id="UP001374893">
    <property type="component" value="Chromosome"/>
</dbReference>
<organism evidence="3 4">
    <name type="scientific">Haloferula helveola</name>
    <dbReference type="NCBI Taxonomy" id="490095"/>
    <lineage>
        <taxon>Bacteria</taxon>
        <taxon>Pseudomonadati</taxon>
        <taxon>Verrucomicrobiota</taxon>
        <taxon>Verrucomicrobiia</taxon>
        <taxon>Verrucomicrobiales</taxon>
        <taxon>Verrucomicrobiaceae</taxon>
        <taxon>Haloferula</taxon>
    </lineage>
</organism>
<evidence type="ECO:0000313" key="4">
    <source>
        <dbReference type="Proteomes" id="UP001374893"/>
    </source>
</evidence>
<protein>
    <submittedName>
        <fullName evidence="3">Uncharacterized protein</fullName>
    </submittedName>
</protein>
<proteinExistence type="predicted"/>
<accession>A0ABM7RFW8</accession>
<gene>
    <name evidence="3" type="ORF">HAHE_30790</name>
</gene>
<keyword evidence="2" id="KW-0472">Membrane</keyword>
<name>A0ABM7RFW8_9BACT</name>
<reference evidence="3 4" key="1">
    <citation type="submission" date="2021-06" db="EMBL/GenBank/DDBJ databases">
        <title>Complete genome of Haloferula helveola possessing various polysaccharide degrading enzymes.</title>
        <authorList>
            <person name="Takami H."/>
            <person name="Huang C."/>
            <person name="Hamasaki K."/>
        </authorList>
    </citation>
    <scope>NUCLEOTIDE SEQUENCE [LARGE SCALE GENOMIC DNA]</scope>
    <source>
        <strain evidence="3 4">CN-1</strain>
    </source>
</reference>
<evidence type="ECO:0000313" key="3">
    <source>
        <dbReference type="EMBL" id="BCX49171.1"/>
    </source>
</evidence>
<dbReference type="EMBL" id="AP024702">
    <property type="protein sequence ID" value="BCX49171.1"/>
    <property type="molecule type" value="Genomic_DNA"/>
</dbReference>